<name>A0AA38MJF8_9CUCU</name>
<accession>A0AA38MJF8</accession>
<protein>
    <submittedName>
        <fullName evidence="1">Uncharacterized protein</fullName>
    </submittedName>
</protein>
<evidence type="ECO:0000313" key="2">
    <source>
        <dbReference type="Proteomes" id="UP001168821"/>
    </source>
</evidence>
<evidence type="ECO:0000313" key="1">
    <source>
        <dbReference type="EMBL" id="KAJ3658479.1"/>
    </source>
</evidence>
<sequence length="128" mass="14919">MDQKRNMVMEMMANLCFVCHNTGDTPTFQRNGSELFIDIICATSEITNNIKNWKVLEQKCLSGYKYIHFQITGGNNKKVISRRRNFSIKDAKFRLVLRQKARNLDKIKIIEESFEKARATKGRKGTKK</sequence>
<gene>
    <name evidence="1" type="ORF">Zmor_010214</name>
</gene>
<dbReference type="InterPro" id="IPR036691">
    <property type="entry name" value="Endo/exonu/phosph_ase_sf"/>
</dbReference>
<dbReference type="SUPFAM" id="SSF56219">
    <property type="entry name" value="DNase I-like"/>
    <property type="match status" value="1"/>
</dbReference>
<proteinExistence type="predicted"/>
<dbReference type="AlphaFoldDB" id="A0AA38MJF8"/>
<reference evidence="1" key="1">
    <citation type="journal article" date="2023" name="G3 (Bethesda)">
        <title>Whole genome assemblies of Zophobas morio and Tenebrio molitor.</title>
        <authorList>
            <person name="Kaur S."/>
            <person name="Stinson S.A."/>
            <person name="diCenzo G.C."/>
        </authorList>
    </citation>
    <scope>NUCLEOTIDE SEQUENCE</scope>
    <source>
        <strain evidence="1">QUZm001</strain>
    </source>
</reference>
<keyword evidence="2" id="KW-1185">Reference proteome</keyword>
<organism evidence="1 2">
    <name type="scientific">Zophobas morio</name>
    <dbReference type="NCBI Taxonomy" id="2755281"/>
    <lineage>
        <taxon>Eukaryota</taxon>
        <taxon>Metazoa</taxon>
        <taxon>Ecdysozoa</taxon>
        <taxon>Arthropoda</taxon>
        <taxon>Hexapoda</taxon>
        <taxon>Insecta</taxon>
        <taxon>Pterygota</taxon>
        <taxon>Neoptera</taxon>
        <taxon>Endopterygota</taxon>
        <taxon>Coleoptera</taxon>
        <taxon>Polyphaga</taxon>
        <taxon>Cucujiformia</taxon>
        <taxon>Tenebrionidae</taxon>
        <taxon>Zophobas</taxon>
    </lineage>
</organism>
<comment type="caution">
    <text evidence="1">The sequence shown here is derived from an EMBL/GenBank/DDBJ whole genome shotgun (WGS) entry which is preliminary data.</text>
</comment>
<dbReference type="EMBL" id="JALNTZ010000003">
    <property type="protein sequence ID" value="KAJ3658479.1"/>
    <property type="molecule type" value="Genomic_DNA"/>
</dbReference>
<dbReference type="Gene3D" id="3.60.10.10">
    <property type="entry name" value="Endonuclease/exonuclease/phosphatase"/>
    <property type="match status" value="1"/>
</dbReference>
<dbReference type="Proteomes" id="UP001168821">
    <property type="component" value="Unassembled WGS sequence"/>
</dbReference>